<evidence type="ECO:0000313" key="5">
    <source>
        <dbReference type="EMBL" id="OQP56736.1"/>
    </source>
</evidence>
<proteinExistence type="inferred from homology"/>
<protein>
    <recommendedName>
        <fullName evidence="4">Carbohydrate kinase PfkB domain-containing protein</fullName>
    </recommendedName>
</protein>
<keyword evidence="3" id="KW-0418">Kinase</keyword>
<accession>A0A1V9FET8</accession>
<comment type="similarity">
    <text evidence="1">Belongs to the carbohydrate kinase PfkB family.</text>
</comment>
<dbReference type="SUPFAM" id="SSF53613">
    <property type="entry name" value="Ribokinase-like"/>
    <property type="match status" value="1"/>
</dbReference>
<keyword evidence="6" id="KW-1185">Reference proteome</keyword>
<evidence type="ECO:0000256" key="2">
    <source>
        <dbReference type="ARBA" id="ARBA00022679"/>
    </source>
</evidence>
<evidence type="ECO:0000313" key="6">
    <source>
        <dbReference type="Proteomes" id="UP000192276"/>
    </source>
</evidence>
<dbReference type="GO" id="GO:0016301">
    <property type="term" value="F:kinase activity"/>
    <property type="evidence" value="ECO:0007669"/>
    <property type="project" value="UniProtKB-KW"/>
</dbReference>
<dbReference type="EMBL" id="LWBP01000197">
    <property type="protein sequence ID" value="OQP56736.1"/>
    <property type="molecule type" value="Genomic_DNA"/>
</dbReference>
<dbReference type="Gene3D" id="3.40.1190.20">
    <property type="match status" value="1"/>
</dbReference>
<dbReference type="InterPro" id="IPR050306">
    <property type="entry name" value="PfkB_Carbo_kinase"/>
</dbReference>
<evidence type="ECO:0000256" key="3">
    <source>
        <dbReference type="ARBA" id="ARBA00022777"/>
    </source>
</evidence>
<comment type="caution">
    <text evidence="5">The sequence shown here is derived from an EMBL/GenBank/DDBJ whole genome shotgun (WGS) entry which is preliminary data.</text>
</comment>
<sequence>MSKKLVCYGELLWDLLPAGEWPGGAPMNVAYHLHKLKCDTTLISRVGKDKHGAGLIALLSQWGMSTDYISTNRYHPTGIVYAHAGDGHEMKYDIVFPSAWDHIIWDERFTSLMQDSEYLVFGSLACRNHTSANTLFALLEAAKTKVLDINLRPPHFSYQVVEQLLHKANILKLNLEELELIAGRYAALHTVADKVQLLQDRFGIGTIVVTLGASGAMLNMDGNIYRHPGYRIQVADTVGSGDAFLAGMLSKLIDAAPPAAMLDFACAMGALIASYTGACPNYHAGEIEKVKNFSRAEALFTQQPISGT</sequence>
<dbReference type="InterPro" id="IPR002173">
    <property type="entry name" value="Carboh/pur_kinase_PfkB_CS"/>
</dbReference>
<feature type="domain" description="Carbohydrate kinase PfkB" evidence="4">
    <location>
        <begin position="22"/>
        <end position="280"/>
    </location>
</feature>
<dbReference type="PANTHER" id="PTHR43085">
    <property type="entry name" value="HEXOKINASE FAMILY MEMBER"/>
    <property type="match status" value="1"/>
</dbReference>
<reference evidence="6" key="1">
    <citation type="submission" date="2016-04" db="EMBL/GenBank/DDBJ databases">
        <authorList>
            <person name="Chen L."/>
            <person name="Zhuang W."/>
            <person name="Wang G."/>
        </authorList>
    </citation>
    <scope>NUCLEOTIDE SEQUENCE [LARGE SCALE GENOMIC DNA]</scope>
    <source>
        <strain evidence="6">208</strain>
    </source>
</reference>
<evidence type="ECO:0000259" key="4">
    <source>
        <dbReference type="Pfam" id="PF00294"/>
    </source>
</evidence>
<dbReference type="Pfam" id="PF00294">
    <property type="entry name" value="PfkB"/>
    <property type="match status" value="1"/>
</dbReference>
<dbReference type="Proteomes" id="UP000192276">
    <property type="component" value="Unassembled WGS sequence"/>
</dbReference>
<gene>
    <name evidence="5" type="ORF">A4R26_25455</name>
</gene>
<dbReference type="STRING" id="550983.A4R26_25455"/>
<dbReference type="InterPro" id="IPR029056">
    <property type="entry name" value="Ribokinase-like"/>
</dbReference>
<evidence type="ECO:0000256" key="1">
    <source>
        <dbReference type="ARBA" id="ARBA00010688"/>
    </source>
</evidence>
<dbReference type="PROSITE" id="PS00584">
    <property type="entry name" value="PFKB_KINASES_2"/>
    <property type="match status" value="1"/>
</dbReference>
<keyword evidence="2" id="KW-0808">Transferase</keyword>
<name>A0A1V9FET8_9BACT</name>
<organism evidence="5 6">
    <name type="scientific">Niastella populi</name>
    <dbReference type="NCBI Taxonomy" id="550983"/>
    <lineage>
        <taxon>Bacteria</taxon>
        <taxon>Pseudomonadati</taxon>
        <taxon>Bacteroidota</taxon>
        <taxon>Chitinophagia</taxon>
        <taxon>Chitinophagales</taxon>
        <taxon>Chitinophagaceae</taxon>
        <taxon>Niastella</taxon>
    </lineage>
</organism>
<dbReference type="InterPro" id="IPR011611">
    <property type="entry name" value="PfkB_dom"/>
</dbReference>
<dbReference type="PANTHER" id="PTHR43085:SF57">
    <property type="entry name" value="CARBOHYDRATE KINASE PFKB DOMAIN-CONTAINING PROTEIN"/>
    <property type="match status" value="1"/>
</dbReference>
<dbReference type="AlphaFoldDB" id="A0A1V9FET8"/>